<proteinExistence type="predicted"/>
<feature type="domain" description="Polysaccharide pyruvyl transferase" evidence="1">
    <location>
        <begin position="65"/>
        <end position="293"/>
    </location>
</feature>
<dbReference type="EMBL" id="QGNA01000001">
    <property type="protein sequence ID" value="PWS38765.1"/>
    <property type="molecule type" value="Genomic_DNA"/>
</dbReference>
<keyword evidence="3" id="KW-1185">Reference proteome</keyword>
<dbReference type="RefSeq" id="WP_109869387.1">
    <property type="nucleotide sequence ID" value="NZ_QGNA01000001.1"/>
</dbReference>
<sequence>MRTAFLGAYGYGNLGDELCLMEAMRAFPSTDAHAFSVAPEWTMRCAPGLSGCFRDGGEMLALRPARVVFGGGMFGTPDAFRAWLPHLATAEAAGAEINFHNLGVSWLAKDLRWLDETARGVFLRAASFTVRDVLSVEYAAMAGIGRLPRITGFPEADIPADPALADALLPRGRKLLGVSIIPMPLMRAALDHEAARVRGLLAEFADHAVLPVVSTVHLDTPEEDDVAGCRAFLQKFLPKAQVVAPILLDRDFWRAEMTPARLKGLIARCDTLLTHRKHNAIHGIGAGVRVIGLHPLIDNSLRRTFVTLAHRLAPGSRCVGLETPA</sequence>
<evidence type="ECO:0000313" key="2">
    <source>
        <dbReference type="EMBL" id="PWS38765.1"/>
    </source>
</evidence>
<name>A0A317FJ24_9PROT</name>
<dbReference type="Proteomes" id="UP000245765">
    <property type="component" value="Unassembled WGS sequence"/>
</dbReference>
<protein>
    <recommendedName>
        <fullName evidence="1">Polysaccharide pyruvyl transferase domain-containing protein</fullName>
    </recommendedName>
</protein>
<dbReference type="OrthoDB" id="3199616at2"/>
<organism evidence="2 3">
    <name type="scientific">Falsiroseomonas bella</name>
    <dbReference type="NCBI Taxonomy" id="2184016"/>
    <lineage>
        <taxon>Bacteria</taxon>
        <taxon>Pseudomonadati</taxon>
        <taxon>Pseudomonadota</taxon>
        <taxon>Alphaproteobacteria</taxon>
        <taxon>Acetobacterales</taxon>
        <taxon>Roseomonadaceae</taxon>
        <taxon>Falsiroseomonas</taxon>
    </lineage>
</organism>
<comment type="caution">
    <text evidence="2">The sequence shown here is derived from an EMBL/GenBank/DDBJ whole genome shotgun (WGS) entry which is preliminary data.</text>
</comment>
<evidence type="ECO:0000313" key="3">
    <source>
        <dbReference type="Proteomes" id="UP000245765"/>
    </source>
</evidence>
<dbReference type="Pfam" id="PF04230">
    <property type="entry name" value="PS_pyruv_trans"/>
    <property type="match status" value="1"/>
</dbReference>
<reference evidence="3" key="1">
    <citation type="submission" date="2018-05" db="EMBL/GenBank/DDBJ databases">
        <authorList>
            <person name="Du Z."/>
            <person name="Wang X."/>
        </authorList>
    </citation>
    <scope>NUCLEOTIDE SEQUENCE [LARGE SCALE GENOMIC DNA]</scope>
    <source>
        <strain evidence="3">CQN31</strain>
    </source>
</reference>
<accession>A0A317FJ24</accession>
<gene>
    <name evidence="2" type="ORF">DFH01_05805</name>
</gene>
<dbReference type="InterPro" id="IPR007345">
    <property type="entry name" value="Polysacch_pyruvyl_Trfase"/>
</dbReference>
<dbReference type="AlphaFoldDB" id="A0A317FJ24"/>
<evidence type="ECO:0000259" key="1">
    <source>
        <dbReference type="Pfam" id="PF04230"/>
    </source>
</evidence>